<comment type="caution">
    <text evidence="1">The sequence shown here is derived from an EMBL/GenBank/DDBJ whole genome shotgun (WGS) entry which is preliminary data.</text>
</comment>
<dbReference type="Proteomes" id="UP000734854">
    <property type="component" value="Unassembled WGS sequence"/>
</dbReference>
<organism evidence="1 2">
    <name type="scientific">Zingiber officinale</name>
    <name type="common">Ginger</name>
    <name type="synonym">Amomum zingiber</name>
    <dbReference type="NCBI Taxonomy" id="94328"/>
    <lineage>
        <taxon>Eukaryota</taxon>
        <taxon>Viridiplantae</taxon>
        <taxon>Streptophyta</taxon>
        <taxon>Embryophyta</taxon>
        <taxon>Tracheophyta</taxon>
        <taxon>Spermatophyta</taxon>
        <taxon>Magnoliopsida</taxon>
        <taxon>Liliopsida</taxon>
        <taxon>Zingiberales</taxon>
        <taxon>Zingiberaceae</taxon>
        <taxon>Zingiber</taxon>
    </lineage>
</organism>
<keyword evidence="2" id="KW-1185">Reference proteome</keyword>
<dbReference type="Gene3D" id="3.40.50.720">
    <property type="entry name" value="NAD(P)-binding Rossmann-like Domain"/>
    <property type="match status" value="1"/>
</dbReference>
<proteinExistence type="predicted"/>
<gene>
    <name evidence="1" type="ORF">ZIOFF_069639</name>
</gene>
<accession>A0A8J5CBZ4</accession>
<protein>
    <submittedName>
        <fullName evidence="1">Uncharacterized protein</fullName>
    </submittedName>
</protein>
<evidence type="ECO:0000313" key="2">
    <source>
        <dbReference type="Proteomes" id="UP000734854"/>
    </source>
</evidence>
<dbReference type="EMBL" id="JACMSC010000020">
    <property type="protein sequence ID" value="KAG6472182.1"/>
    <property type="molecule type" value="Genomic_DNA"/>
</dbReference>
<reference evidence="1 2" key="1">
    <citation type="submission" date="2020-08" db="EMBL/GenBank/DDBJ databases">
        <title>Plant Genome Project.</title>
        <authorList>
            <person name="Zhang R.-G."/>
        </authorList>
    </citation>
    <scope>NUCLEOTIDE SEQUENCE [LARGE SCALE GENOMIC DNA]</scope>
    <source>
        <tissue evidence="1">Rhizome</tissue>
    </source>
</reference>
<name>A0A8J5CBZ4_ZINOF</name>
<evidence type="ECO:0000313" key="1">
    <source>
        <dbReference type="EMBL" id="KAG6472182.1"/>
    </source>
</evidence>
<dbReference type="AlphaFoldDB" id="A0A8J5CBZ4"/>
<sequence>MTPHPSSSLPPLSLAASPPLSSLLAVHLLSIPLHKPPPHPFLITSSSCHALDATSIHPFSPFSVISSLQGVVTTCYVALHTNLRGVTGKYFDDYNEEDTSNHAKDEELARKVLDLSEKMVKANE</sequence>